<dbReference type="Proteomes" id="UP000059113">
    <property type="component" value="Chromosome"/>
</dbReference>
<protein>
    <submittedName>
        <fullName evidence="1">Uncharacterized protein</fullName>
    </submittedName>
</protein>
<evidence type="ECO:0000313" key="2">
    <source>
        <dbReference type="Proteomes" id="UP000059113"/>
    </source>
</evidence>
<reference evidence="2" key="2">
    <citation type="submission" date="2015-04" db="EMBL/GenBank/DDBJ databases">
        <title>The complete genome sequence of Erythrobacter sp. s21-N3.</title>
        <authorList>
            <person name="Zhuang L."/>
            <person name="Liu Y."/>
            <person name="Shao Z."/>
        </authorList>
    </citation>
    <scope>NUCLEOTIDE SEQUENCE [LARGE SCALE GENOMIC DNA]</scope>
    <source>
        <strain evidence="2">s21-N3</strain>
    </source>
</reference>
<organism evidence="1 2">
    <name type="scientific">Aurantiacibacter atlanticus</name>
    <dbReference type="NCBI Taxonomy" id="1648404"/>
    <lineage>
        <taxon>Bacteria</taxon>
        <taxon>Pseudomonadati</taxon>
        <taxon>Pseudomonadota</taxon>
        <taxon>Alphaproteobacteria</taxon>
        <taxon>Sphingomonadales</taxon>
        <taxon>Erythrobacteraceae</taxon>
        <taxon>Aurantiacibacter</taxon>
    </lineage>
</organism>
<dbReference type="AlphaFoldDB" id="A0A0H4V8P6"/>
<dbReference type="PATRIC" id="fig|1648404.4.peg.136"/>
<proteinExistence type="predicted"/>
<dbReference type="RefSeq" id="WP_048884355.1">
    <property type="nucleotide sequence ID" value="NZ_CP011310.1"/>
</dbReference>
<accession>A0A0H4V8P6</accession>
<dbReference type="KEGG" id="ery:CP97_00635"/>
<keyword evidence="2" id="KW-1185">Reference proteome</keyword>
<gene>
    <name evidence="1" type="ORF">CP97_00635</name>
</gene>
<reference evidence="1 2" key="1">
    <citation type="journal article" date="2015" name="Int. J. Syst. Evol. Microbiol.">
        <title>Erythrobacter atlanticus sp. nov., a bacterium from ocean sediment able to degrade polycyclic aromatic hydrocarbons.</title>
        <authorList>
            <person name="Zhuang L."/>
            <person name="Liu Y."/>
            <person name="Wang L."/>
            <person name="Wang W."/>
            <person name="Shao Z."/>
        </authorList>
    </citation>
    <scope>NUCLEOTIDE SEQUENCE [LARGE SCALE GENOMIC DNA]</scope>
    <source>
        <strain evidence="2">s21-N3</strain>
    </source>
</reference>
<sequence length="282" mass="32184">MINLDPVIERIDALLDKDTDQSVTYAALEARLALERVCYDRLRQRHDYISHKQLRRWQPGSVVNTLIKEVDEHLGKTLTLSISKSPVRPGVKVEDEEYVEVGTEIGFNPKKIAKLWNALAKLALHAHLPEHRNDAIPAYGDRARIRAKVEEVQSELRRLAKGTMTFSGLGEEVKFECSCGELNKRRVGLLRDGQHVHCLNPECKQTWKVAREADGFGFEQVTVPVNCEACSAANHMPWRFFLDMKHDEVGSFSCHSCRHRNYVQWRLMQVHREGSAGCQTDA</sequence>
<name>A0A0H4V8P6_9SPHN</name>
<evidence type="ECO:0000313" key="1">
    <source>
        <dbReference type="EMBL" id="AKQ40875.1"/>
    </source>
</evidence>
<dbReference type="EMBL" id="CP011310">
    <property type="protein sequence ID" value="AKQ40875.1"/>
    <property type="molecule type" value="Genomic_DNA"/>
</dbReference>